<dbReference type="InterPro" id="IPR038966">
    <property type="entry name" value="TMA17"/>
</dbReference>
<feature type="compositionally biased region" description="Low complexity" evidence="2">
    <location>
        <begin position="134"/>
        <end position="147"/>
    </location>
</feature>
<feature type="compositionally biased region" description="Gly residues" evidence="2">
    <location>
        <begin position="163"/>
        <end position="179"/>
    </location>
</feature>
<dbReference type="GO" id="GO:0070682">
    <property type="term" value="P:proteasome regulatory particle assembly"/>
    <property type="evidence" value="ECO:0007669"/>
    <property type="project" value="InterPro"/>
</dbReference>
<evidence type="ECO:0000313" key="3">
    <source>
        <dbReference type="EMBL" id="WWC90571.1"/>
    </source>
</evidence>
<name>A0AAX4JYS5_9TREE</name>
<evidence type="ECO:0000256" key="2">
    <source>
        <dbReference type="SAM" id="MobiDB-lite"/>
    </source>
</evidence>
<feature type="compositionally biased region" description="Polar residues" evidence="2">
    <location>
        <begin position="117"/>
        <end position="133"/>
    </location>
</feature>
<gene>
    <name evidence="3" type="ORF">L201_005507</name>
</gene>
<feature type="coiled-coil region" evidence="1">
    <location>
        <begin position="20"/>
        <end position="54"/>
    </location>
</feature>
<evidence type="ECO:0000313" key="4">
    <source>
        <dbReference type="Proteomes" id="UP001355207"/>
    </source>
</evidence>
<keyword evidence="4" id="KW-1185">Reference proteome</keyword>
<feature type="region of interest" description="Disordered" evidence="2">
    <location>
        <begin position="117"/>
        <end position="151"/>
    </location>
</feature>
<feature type="region of interest" description="Disordered" evidence="2">
    <location>
        <begin position="160"/>
        <end position="179"/>
    </location>
</feature>
<evidence type="ECO:0000256" key="1">
    <source>
        <dbReference type="SAM" id="Coils"/>
    </source>
</evidence>
<dbReference type="AlphaFoldDB" id="A0AAX4JYS5"/>
<sequence length="179" mass="19617">MAPSVPIGFTPKHAQPFSLEEAMGLEVEQLVNEVKRLQNSIQHLQRTQKELKSYLDSEEGKEDLNQGENGEINKAYKENEETISSQSERITLIKLALLNKLGSDARLEHYGLSLNQDQTTKSQKSNITPTPILNGNSSSSTNSSYNSDHLDVNDLPREITQIQGGGSSGVDGNDGGLHL</sequence>
<feature type="region of interest" description="Disordered" evidence="2">
    <location>
        <begin position="54"/>
        <end position="83"/>
    </location>
</feature>
<keyword evidence="1" id="KW-0175">Coiled coil</keyword>
<proteinExistence type="predicted"/>
<protein>
    <submittedName>
        <fullName evidence="3">Uncharacterized protein</fullName>
    </submittedName>
</protein>
<dbReference type="EMBL" id="CP144104">
    <property type="protein sequence ID" value="WWC90571.1"/>
    <property type="molecule type" value="Genomic_DNA"/>
</dbReference>
<dbReference type="GO" id="GO:0030674">
    <property type="term" value="F:protein-macromolecule adaptor activity"/>
    <property type="evidence" value="ECO:0007669"/>
    <property type="project" value="TreeGrafter"/>
</dbReference>
<organism evidence="3 4">
    <name type="scientific">Kwoniella dendrophila CBS 6074</name>
    <dbReference type="NCBI Taxonomy" id="1295534"/>
    <lineage>
        <taxon>Eukaryota</taxon>
        <taxon>Fungi</taxon>
        <taxon>Dikarya</taxon>
        <taxon>Basidiomycota</taxon>
        <taxon>Agaricomycotina</taxon>
        <taxon>Tremellomycetes</taxon>
        <taxon>Tremellales</taxon>
        <taxon>Cryptococcaceae</taxon>
        <taxon>Kwoniella</taxon>
    </lineage>
</organism>
<accession>A0AAX4JYS5</accession>
<dbReference type="PANTHER" id="PTHR40422">
    <property type="entry name" value="TRANSLATION MACHINERY-ASSOCIATED PROTEIN 17"/>
    <property type="match status" value="1"/>
</dbReference>
<dbReference type="Proteomes" id="UP001355207">
    <property type="component" value="Chromosome 7"/>
</dbReference>
<dbReference type="GeneID" id="91096177"/>
<reference evidence="3 4" key="1">
    <citation type="submission" date="2024-01" db="EMBL/GenBank/DDBJ databases">
        <title>Comparative genomics of Cryptococcus and Kwoniella reveals pathogenesis evolution and contrasting modes of karyotype evolution via chromosome fusion or intercentromeric recombination.</title>
        <authorList>
            <person name="Coelho M.A."/>
            <person name="David-Palma M."/>
            <person name="Shea T."/>
            <person name="Bowers K."/>
            <person name="McGinley-Smith S."/>
            <person name="Mohammad A.W."/>
            <person name="Gnirke A."/>
            <person name="Yurkov A.M."/>
            <person name="Nowrousian M."/>
            <person name="Sun S."/>
            <person name="Cuomo C.A."/>
            <person name="Heitman J."/>
        </authorList>
    </citation>
    <scope>NUCLEOTIDE SEQUENCE [LARGE SCALE GENOMIC DNA]</scope>
    <source>
        <strain evidence="3 4">CBS 6074</strain>
    </source>
</reference>
<dbReference type="PANTHER" id="PTHR40422:SF1">
    <property type="entry name" value="TRANSLATION MACHINERY-ASSOCIATED PROTEIN 17"/>
    <property type="match status" value="1"/>
</dbReference>
<dbReference type="RefSeq" id="XP_066077334.1">
    <property type="nucleotide sequence ID" value="XM_066221237.1"/>
</dbReference>